<protein>
    <recommendedName>
        <fullName evidence="5">Glycosyl transferase family 1</fullName>
    </recommendedName>
</protein>
<proteinExistence type="predicted"/>
<dbReference type="Pfam" id="PF00534">
    <property type="entry name" value="Glycos_transf_1"/>
    <property type="match status" value="1"/>
</dbReference>
<dbReference type="InterPro" id="IPR001296">
    <property type="entry name" value="Glyco_trans_1"/>
</dbReference>
<organism evidence="3 4">
    <name type="scientific">Aurantiacibacter luteus</name>
    <dbReference type="NCBI Taxonomy" id="1581420"/>
    <lineage>
        <taxon>Bacteria</taxon>
        <taxon>Pseudomonadati</taxon>
        <taxon>Pseudomonadota</taxon>
        <taxon>Alphaproteobacteria</taxon>
        <taxon>Sphingomonadales</taxon>
        <taxon>Erythrobacteraceae</taxon>
        <taxon>Aurantiacibacter</taxon>
    </lineage>
</organism>
<feature type="domain" description="Glycosyl transferase family 1" evidence="1">
    <location>
        <begin position="186"/>
        <end position="314"/>
    </location>
</feature>
<dbReference type="PATRIC" id="fig|1581420.6.peg.1243"/>
<dbReference type="RefSeq" id="WP_047003336.1">
    <property type="nucleotide sequence ID" value="NZ_LBHB01000001.1"/>
</dbReference>
<accession>A0A0G9MYS1</accession>
<dbReference type="OrthoDB" id="9801573at2"/>
<dbReference type="AlphaFoldDB" id="A0A0G9MYS1"/>
<dbReference type="Pfam" id="PF13439">
    <property type="entry name" value="Glyco_transf_4"/>
    <property type="match status" value="1"/>
</dbReference>
<dbReference type="PANTHER" id="PTHR12526:SF595">
    <property type="entry name" value="BLL5217 PROTEIN"/>
    <property type="match status" value="1"/>
</dbReference>
<dbReference type="GO" id="GO:0016757">
    <property type="term" value="F:glycosyltransferase activity"/>
    <property type="evidence" value="ECO:0007669"/>
    <property type="project" value="InterPro"/>
</dbReference>
<dbReference type="Gene3D" id="3.40.50.2000">
    <property type="entry name" value="Glycogen Phosphorylase B"/>
    <property type="match status" value="2"/>
</dbReference>
<gene>
    <name evidence="3" type="ORF">AAW00_06150</name>
</gene>
<name>A0A0G9MYS1_9SPHN</name>
<evidence type="ECO:0000259" key="1">
    <source>
        <dbReference type="Pfam" id="PF00534"/>
    </source>
</evidence>
<dbReference type="EMBL" id="LBHB01000001">
    <property type="protein sequence ID" value="KLE35932.1"/>
    <property type="molecule type" value="Genomic_DNA"/>
</dbReference>
<comment type="caution">
    <text evidence="3">The sequence shown here is derived from an EMBL/GenBank/DDBJ whole genome shotgun (WGS) entry which is preliminary data.</text>
</comment>
<dbReference type="SUPFAM" id="SSF53756">
    <property type="entry name" value="UDP-Glycosyltransferase/glycogen phosphorylase"/>
    <property type="match status" value="1"/>
</dbReference>
<evidence type="ECO:0000259" key="2">
    <source>
        <dbReference type="Pfam" id="PF13439"/>
    </source>
</evidence>
<evidence type="ECO:0008006" key="5">
    <source>
        <dbReference type="Google" id="ProtNLM"/>
    </source>
</evidence>
<feature type="domain" description="Glycosyltransferase subfamily 4-like N-terminal" evidence="2">
    <location>
        <begin position="18"/>
        <end position="175"/>
    </location>
</feature>
<sequence length="358" mass="37871">MKIAVLAHIRYPVAPPFMGGMEAHCSALCAGLVARGHTVTLFAAPGSATAARLVPISPVPYEERLPWHQWRGTAELNVFQADAFAAAWSAIGAGSFDVVHNNALYPQLLAWAERDGVPMLTSQHVPPFAAMHEAVRRAAGNPLLQVSVTSTSQLALWADPPPANLSCVYNGIDTAAWQPADRTGPLLWSGRITPNKGTAQAVAAARQADVALDLVGTIEDAAYYANEIEPLLDERRCYLGHCSGADLRERVSRARALVMTPMWDEPFGLVAAEALSCDVPVIAFDNGAMREVVGDCGTIVPAGDVGGLAAAMRQPPALPAGQARARAERMFSIAAMIDGYERLYGVATAAAAKRRAAA</sequence>
<reference evidence="3 4" key="1">
    <citation type="submission" date="2015-04" db="EMBL/GenBank/DDBJ databases">
        <title>The draft genome sequence of Erythrobacter luteus KA37.</title>
        <authorList>
            <person name="Zhuang L."/>
            <person name="Liu Y."/>
            <person name="Shao Z."/>
        </authorList>
    </citation>
    <scope>NUCLEOTIDE SEQUENCE [LARGE SCALE GENOMIC DNA]</scope>
    <source>
        <strain evidence="3 4">KA37</strain>
    </source>
</reference>
<dbReference type="InterPro" id="IPR028098">
    <property type="entry name" value="Glyco_trans_4-like_N"/>
</dbReference>
<evidence type="ECO:0000313" key="3">
    <source>
        <dbReference type="EMBL" id="KLE35932.1"/>
    </source>
</evidence>
<dbReference type="STRING" id="1581420.AAW00_06150"/>
<evidence type="ECO:0000313" key="4">
    <source>
        <dbReference type="Proteomes" id="UP000053464"/>
    </source>
</evidence>
<dbReference type="PANTHER" id="PTHR12526">
    <property type="entry name" value="GLYCOSYLTRANSFERASE"/>
    <property type="match status" value="1"/>
</dbReference>
<keyword evidence="4" id="KW-1185">Reference proteome</keyword>
<dbReference type="Proteomes" id="UP000053464">
    <property type="component" value="Unassembled WGS sequence"/>
</dbReference>